<dbReference type="GO" id="GO:0016829">
    <property type="term" value="F:lyase activity"/>
    <property type="evidence" value="ECO:0007669"/>
    <property type="project" value="UniProtKB-KW"/>
</dbReference>
<evidence type="ECO:0000313" key="9">
    <source>
        <dbReference type="EMBL" id="KJK43372.1"/>
    </source>
</evidence>
<keyword evidence="2" id="KW-0443">Lipid metabolism</keyword>
<evidence type="ECO:0000256" key="3">
    <source>
        <dbReference type="ARBA" id="ARBA00023239"/>
    </source>
</evidence>
<comment type="caution">
    <text evidence="9">The sequence shown here is derived from an EMBL/GenBank/DDBJ whole genome shotgun (WGS) entry which is preliminary data.</text>
</comment>
<dbReference type="OrthoDB" id="510402at2"/>
<sequence length="163" mass="18591">MTALLDEVLRCYKPHCRYLTSAVVERDGDVVRGTGVMRIPESCYIDDTGHLNSVEVGICYNQLLYQVIATIVRDGLAPELHDWTLDDFWRRQLPNVLIARFACEFRRPIDAREFQFELTVRRIDRRTLRPDADPLVSLDTTFRCWDDNGGACSGAVRVAIVGS</sequence>
<accession>A0A0F0GN54</accession>
<evidence type="ECO:0000256" key="7">
    <source>
        <dbReference type="ARBA" id="ARBA00035448"/>
    </source>
</evidence>
<keyword evidence="10" id="KW-1185">Reference proteome</keyword>
<proteinExistence type="inferred from homology"/>
<dbReference type="RefSeq" id="WP_045315747.1">
    <property type="nucleotide sequence ID" value="NZ_JYJG01000294.1"/>
</dbReference>
<evidence type="ECO:0000256" key="5">
    <source>
        <dbReference type="ARBA" id="ARBA00035127"/>
    </source>
</evidence>
<evidence type="ECO:0000256" key="6">
    <source>
        <dbReference type="ARBA" id="ARBA00035169"/>
    </source>
</evidence>
<evidence type="ECO:0000256" key="1">
    <source>
        <dbReference type="ARBA" id="ARBA00022832"/>
    </source>
</evidence>
<comment type="catalytic activity">
    <reaction evidence="8">
        <text>a (3R)-3-[(carboxymethyl)amino]fatty acid + holo-[ACP] + H(+) = a (2E)-enoyl-[ACP] + glycine + H2O</text>
        <dbReference type="Rhea" id="RHEA:74923"/>
        <dbReference type="Rhea" id="RHEA-COMP:9685"/>
        <dbReference type="Rhea" id="RHEA-COMP:9925"/>
        <dbReference type="ChEBI" id="CHEBI:15377"/>
        <dbReference type="ChEBI" id="CHEBI:15378"/>
        <dbReference type="ChEBI" id="CHEBI:57305"/>
        <dbReference type="ChEBI" id="CHEBI:64479"/>
        <dbReference type="ChEBI" id="CHEBI:78784"/>
        <dbReference type="ChEBI" id="CHEBI:193080"/>
        <dbReference type="EC" id="4.3.2.11"/>
    </reaction>
    <physiologicalReaction direction="right-to-left" evidence="8">
        <dbReference type="Rhea" id="RHEA:74925"/>
    </physiologicalReaction>
</comment>
<dbReference type="InterPro" id="IPR043064">
    <property type="entry name" value="FcoT_ThioEstase_Rv0098-like_sf"/>
</dbReference>
<dbReference type="EMBL" id="JYJG01000294">
    <property type="protein sequence ID" value="KJK43372.1"/>
    <property type="molecule type" value="Genomic_DNA"/>
</dbReference>
<protein>
    <recommendedName>
        <fullName evidence="6">(2E)-enoyl-[ACP] glycyltransferase</fullName>
        <ecNumber evidence="5">4.3.2.11</ecNumber>
    </recommendedName>
    <alternativeName>
        <fullName evidence="7">(2E)-unsaturated fatty acyl-[ACP] glycyltransferase</fullName>
    </alternativeName>
</protein>
<evidence type="ECO:0000256" key="4">
    <source>
        <dbReference type="ARBA" id="ARBA00035117"/>
    </source>
</evidence>
<dbReference type="Pfam" id="PF10862">
    <property type="entry name" value="FcoT"/>
    <property type="match status" value="1"/>
</dbReference>
<evidence type="ECO:0000256" key="8">
    <source>
        <dbReference type="ARBA" id="ARBA00048742"/>
    </source>
</evidence>
<reference evidence="9 10" key="1">
    <citation type="submission" date="2015-02" db="EMBL/GenBank/DDBJ databases">
        <authorList>
            <person name="Ju K.-S."/>
            <person name="Doroghazi J.R."/>
            <person name="Metcalf W."/>
        </authorList>
    </citation>
    <scope>NUCLEOTIDE SEQUENCE [LARGE SCALE GENOMIC DNA]</scope>
    <source>
        <strain evidence="9 10">NRRL B-16140</strain>
    </source>
</reference>
<dbReference type="PATRIC" id="fig|68170.10.peg.8717"/>
<dbReference type="InterPro" id="IPR022598">
    <property type="entry name" value="FcoT_ThioEstase"/>
</dbReference>
<evidence type="ECO:0000313" key="10">
    <source>
        <dbReference type="Proteomes" id="UP000033393"/>
    </source>
</evidence>
<dbReference type="Gene3D" id="3.10.129.30">
    <property type="entry name" value="Rv0098, thioesterase-like hot dog domain"/>
    <property type="match status" value="1"/>
</dbReference>
<comment type="similarity">
    <text evidence="4">Belongs to the FcoT family.</text>
</comment>
<dbReference type="AlphaFoldDB" id="A0A0F0GN54"/>
<dbReference type="Proteomes" id="UP000033393">
    <property type="component" value="Unassembled WGS sequence"/>
</dbReference>
<gene>
    <name evidence="9" type="ORF">UK23_33615</name>
</gene>
<dbReference type="GO" id="GO:0006631">
    <property type="term" value="P:fatty acid metabolic process"/>
    <property type="evidence" value="ECO:0007669"/>
    <property type="project" value="UniProtKB-KW"/>
</dbReference>
<name>A0A0F0GN54_LENAE</name>
<evidence type="ECO:0000256" key="2">
    <source>
        <dbReference type="ARBA" id="ARBA00023098"/>
    </source>
</evidence>
<keyword evidence="3" id="KW-0456">Lyase</keyword>
<organism evidence="9 10">
    <name type="scientific">Lentzea aerocolonigenes</name>
    <name type="common">Lechevalieria aerocolonigenes</name>
    <name type="synonym">Saccharothrix aerocolonigenes</name>
    <dbReference type="NCBI Taxonomy" id="68170"/>
    <lineage>
        <taxon>Bacteria</taxon>
        <taxon>Bacillati</taxon>
        <taxon>Actinomycetota</taxon>
        <taxon>Actinomycetes</taxon>
        <taxon>Pseudonocardiales</taxon>
        <taxon>Pseudonocardiaceae</taxon>
        <taxon>Lentzea</taxon>
    </lineage>
</organism>
<keyword evidence="1" id="KW-0276">Fatty acid metabolism</keyword>
<dbReference type="EC" id="4.3.2.11" evidence="5"/>